<gene>
    <name evidence="2" type="ORF">BGZ96_000916</name>
</gene>
<evidence type="ECO:0000256" key="1">
    <source>
        <dbReference type="SAM" id="MobiDB-lite"/>
    </source>
</evidence>
<dbReference type="EMBL" id="JAAAIM010000114">
    <property type="protein sequence ID" value="KAG0294568.1"/>
    <property type="molecule type" value="Genomic_DNA"/>
</dbReference>
<evidence type="ECO:0000313" key="3">
    <source>
        <dbReference type="Proteomes" id="UP001194696"/>
    </source>
</evidence>
<organism evidence="2 3">
    <name type="scientific">Linnemannia gamsii</name>
    <dbReference type="NCBI Taxonomy" id="64522"/>
    <lineage>
        <taxon>Eukaryota</taxon>
        <taxon>Fungi</taxon>
        <taxon>Fungi incertae sedis</taxon>
        <taxon>Mucoromycota</taxon>
        <taxon>Mortierellomycotina</taxon>
        <taxon>Mortierellomycetes</taxon>
        <taxon>Mortierellales</taxon>
        <taxon>Mortierellaceae</taxon>
        <taxon>Linnemannia</taxon>
    </lineage>
</organism>
<feature type="compositionally biased region" description="Acidic residues" evidence="1">
    <location>
        <begin position="257"/>
        <end position="270"/>
    </location>
</feature>
<feature type="compositionally biased region" description="Low complexity" evidence="1">
    <location>
        <begin position="56"/>
        <end position="65"/>
    </location>
</feature>
<proteinExistence type="predicted"/>
<name>A0ABQ7KAE3_9FUNG</name>
<evidence type="ECO:0000313" key="2">
    <source>
        <dbReference type="EMBL" id="KAG0294568.1"/>
    </source>
</evidence>
<feature type="region of interest" description="Disordered" evidence="1">
    <location>
        <begin position="1"/>
        <end position="111"/>
    </location>
</feature>
<comment type="caution">
    <text evidence="2">The sequence shown here is derived from an EMBL/GenBank/DDBJ whole genome shotgun (WGS) entry which is preliminary data.</text>
</comment>
<protein>
    <submittedName>
        <fullName evidence="2">Uncharacterized protein</fullName>
    </submittedName>
</protein>
<feature type="region of interest" description="Disordered" evidence="1">
    <location>
        <begin position="234"/>
        <end position="270"/>
    </location>
</feature>
<accession>A0ABQ7KAE3</accession>
<keyword evidence="3" id="KW-1185">Reference proteome</keyword>
<reference evidence="2 3" key="1">
    <citation type="journal article" date="2020" name="Fungal Divers.">
        <title>Resolving the Mortierellaceae phylogeny through synthesis of multi-gene phylogenetics and phylogenomics.</title>
        <authorList>
            <person name="Vandepol N."/>
            <person name="Liber J."/>
            <person name="Desiro A."/>
            <person name="Na H."/>
            <person name="Kennedy M."/>
            <person name="Barry K."/>
            <person name="Grigoriev I.V."/>
            <person name="Miller A.N."/>
            <person name="O'Donnell K."/>
            <person name="Stajich J.E."/>
            <person name="Bonito G."/>
        </authorList>
    </citation>
    <scope>NUCLEOTIDE SEQUENCE [LARGE SCALE GENOMIC DNA]</scope>
    <source>
        <strain evidence="2 3">AD045</strain>
    </source>
</reference>
<dbReference type="Proteomes" id="UP001194696">
    <property type="component" value="Unassembled WGS sequence"/>
</dbReference>
<feature type="compositionally biased region" description="Low complexity" evidence="1">
    <location>
        <begin position="239"/>
        <end position="248"/>
    </location>
</feature>
<sequence>MNHLQGGTISSESNNSIERESRSRSVLIVTISRTTLQESMRRERQICKELYPSAPSSSSSSSCSSSDKKSDMHPWAHLWPPPHPPTPDEYRTETPSSSPTITPPIPSKSKEPTTLFRADLWARIQIRYAPTIRHVESLFRCLHLNPGSTQGKTFGGGGGDAHESVVPSSCVIAEEDVGGVVTPPTLVILLSCFGQDRSSEIRRFSMMDIVPAFADRQTFDETKYVVNKDQKGESVSCASQTGTGRRSSGAGGRVGTLDDEGGEGEELDSEELEELEYSEYIRMVANTMAEIKDSLAWLERSSGQMPELLIVEETGQDYTNPSQLLASSRSTTTQQQQEMMMPTVRELWLQTVMGFWVDAFIKTEPPLSSLIQQQQHQQRQEPRRESYRLWIRTQESLSAAFTTTATTMLQSTWVDKGRSFHASTDAAAASMGAVLGVQWHFDSTGDRVYFEVVS</sequence>